<name>A0A9P6ARP5_9AGAM</name>
<evidence type="ECO:0000256" key="1">
    <source>
        <dbReference type="SAM" id="MobiDB-lite"/>
    </source>
</evidence>
<reference evidence="2" key="1">
    <citation type="journal article" date="2020" name="Nat. Commun.">
        <title>Large-scale genome sequencing of mycorrhizal fungi provides insights into the early evolution of symbiotic traits.</title>
        <authorList>
            <person name="Miyauchi S."/>
            <person name="Kiss E."/>
            <person name="Kuo A."/>
            <person name="Drula E."/>
            <person name="Kohler A."/>
            <person name="Sanchez-Garcia M."/>
            <person name="Morin E."/>
            <person name="Andreopoulos B."/>
            <person name="Barry K.W."/>
            <person name="Bonito G."/>
            <person name="Buee M."/>
            <person name="Carver A."/>
            <person name="Chen C."/>
            <person name="Cichocki N."/>
            <person name="Clum A."/>
            <person name="Culley D."/>
            <person name="Crous P.W."/>
            <person name="Fauchery L."/>
            <person name="Girlanda M."/>
            <person name="Hayes R.D."/>
            <person name="Keri Z."/>
            <person name="LaButti K."/>
            <person name="Lipzen A."/>
            <person name="Lombard V."/>
            <person name="Magnuson J."/>
            <person name="Maillard F."/>
            <person name="Murat C."/>
            <person name="Nolan M."/>
            <person name="Ohm R.A."/>
            <person name="Pangilinan J."/>
            <person name="Pereira M.F."/>
            <person name="Perotto S."/>
            <person name="Peter M."/>
            <person name="Pfister S."/>
            <person name="Riley R."/>
            <person name="Sitrit Y."/>
            <person name="Stielow J.B."/>
            <person name="Szollosi G."/>
            <person name="Zifcakova L."/>
            <person name="Stursova M."/>
            <person name="Spatafora J.W."/>
            <person name="Tedersoo L."/>
            <person name="Vaario L.M."/>
            <person name="Yamada A."/>
            <person name="Yan M."/>
            <person name="Wang P."/>
            <person name="Xu J."/>
            <person name="Bruns T."/>
            <person name="Baldrian P."/>
            <person name="Vilgalys R."/>
            <person name="Dunand C."/>
            <person name="Henrissat B."/>
            <person name="Grigoriev I.V."/>
            <person name="Hibbett D."/>
            <person name="Nagy L.G."/>
            <person name="Martin F.M."/>
        </authorList>
    </citation>
    <scope>NUCLEOTIDE SEQUENCE</scope>
    <source>
        <strain evidence="2">UP504</strain>
    </source>
</reference>
<organism evidence="2 3">
    <name type="scientific">Hydnum rufescens UP504</name>
    <dbReference type="NCBI Taxonomy" id="1448309"/>
    <lineage>
        <taxon>Eukaryota</taxon>
        <taxon>Fungi</taxon>
        <taxon>Dikarya</taxon>
        <taxon>Basidiomycota</taxon>
        <taxon>Agaricomycotina</taxon>
        <taxon>Agaricomycetes</taxon>
        <taxon>Cantharellales</taxon>
        <taxon>Hydnaceae</taxon>
        <taxon>Hydnum</taxon>
    </lineage>
</organism>
<feature type="compositionally biased region" description="Basic residues" evidence="1">
    <location>
        <begin position="74"/>
        <end position="85"/>
    </location>
</feature>
<feature type="non-terminal residue" evidence="2">
    <location>
        <position position="108"/>
    </location>
</feature>
<feature type="region of interest" description="Disordered" evidence="1">
    <location>
        <begin position="38"/>
        <end position="108"/>
    </location>
</feature>
<comment type="caution">
    <text evidence="2">The sequence shown here is derived from an EMBL/GenBank/DDBJ whole genome shotgun (WGS) entry which is preliminary data.</text>
</comment>
<accession>A0A9P6ARP5</accession>
<protein>
    <submittedName>
        <fullName evidence="2">Uncharacterized protein</fullName>
    </submittedName>
</protein>
<feature type="compositionally biased region" description="Polar residues" evidence="1">
    <location>
        <begin position="38"/>
        <end position="59"/>
    </location>
</feature>
<keyword evidence="3" id="KW-1185">Reference proteome</keyword>
<evidence type="ECO:0000313" key="2">
    <source>
        <dbReference type="EMBL" id="KAF9510725.1"/>
    </source>
</evidence>
<evidence type="ECO:0000313" key="3">
    <source>
        <dbReference type="Proteomes" id="UP000886523"/>
    </source>
</evidence>
<gene>
    <name evidence="2" type="ORF">BS47DRAFT_1347548</name>
</gene>
<dbReference type="Proteomes" id="UP000886523">
    <property type="component" value="Unassembled WGS sequence"/>
</dbReference>
<sequence>MSKHAGKNLQHTALKWVKVIPPATDEVGALGTEADNLISDSATPSTPVLDTTGTGTSMVGNVPPTPTPIQRTKVGLKKTPRRRKQPIGASPHHTPTAAICQKKRVKHM</sequence>
<dbReference type="AlphaFoldDB" id="A0A9P6ARP5"/>
<proteinExistence type="predicted"/>
<dbReference type="EMBL" id="MU129011">
    <property type="protein sequence ID" value="KAF9510725.1"/>
    <property type="molecule type" value="Genomic_DNA"/>
</dbReference>